<dbReference type="InterPro" id="IPR017930">
    <property type="entry name" value="Myb_dom"/>
</dbReference>
<keyword evidence="3" id="KW-0804">Transcription</keyword>
<accession>A0AAQ3Q8U1</accession>
<proteinExistence type="predicted"/>
<gene>
    <name evidence="7" type="ORF">Cni_G09389</name>
</gene>
<sequence length="488" mass="54308">MGDAERHPLICLSHARRRKVLLGSPTSALHRLSSLAQTNKRLPRTRLASIPTSPLPLTPAPSHASPTISHLPPPLPALLRALLPALARAPPTPLVKCPRTVRRTWVIGECKEDRGGEYGLITRSAMPSHRVPSPRLLFYLCFPLFLIFRFYRCFTFPAESKNSQPSSSSHAAPGTGAEQRITKKLRKPYTITKSRDRWTAEEHERFGRDWKKIEDFVGTKTTIQIRSHAQKYFLKVQKIGLAAHVPPPHPKRKMAHSNNQNTSNNAIVPLQASVACPSASSRFLPGSTAWDNTSNDISYTPTEARPLPACFTMYPDIEGDSGIHGKTSIYSHNINWNNNLSGAWLTHEATKQRNPQPSPGDSGILGKTSIYSQNIEWNNNLSGTWLTHETAKQRSVNRSNPVTPDFAQAYNFLGSLFDPDIVWRVDLVLEKLQDMDPATAKVVLVLMRNLAVNLSSPSLEPLVRWLGSCDVNTKEMAIIDSPTEEPDI</sequence>
<evidence type="ECO:0000256" key="2">
    <source>
        <dbReference type="ARBA" id="ARBA00023125"/>
    </source>
</evidence>
<name>A0AAQ3Q8U1_9LILI</name>
<organism evidence="7 8">
    <name type="scientific">Canna indica</name>
    <name type="common">Indian-shot</name>
    <dbReference type="NCBI Taxonomy" id="4628"/>
    <lineage>
        <taxon>Eukaryota</taxon>
        <taxon>Viridiplantae</taxon>
        <taxon>Streptophyta</taxon>
        <taxon>Embryophyta</taxon>
        <taxon>Tracheophyta</taxon>
        <taxon>Spermatophyta</taxon>
        <taxon>Magnoliopsida</taxon>
        <taxon>Liliopsida</taxon>
        <taxon>Zingiberales</taxon>
        <taxon>Cannaceae</taxon>
        <taxon>Canna</taxon>
    </lineage>
</organism>
<dbReference type="InterPro" id="IPR001005">
    <property type="entry name" value="SANT/Myb"/>
</dbReference>
<dbReference type="InterPro" id="IPR009057">
    <property type="entry name" value="Homeodomain-like_sf"/>
</dbReference>
<dbReference type="EMBL" id="CP136892">
    <property type="protein sequence ID" value="WOL00676.1"/>
    <property type="molecule type" value="Genomic_DNA"/>
</dbReference>
<dbReference type="AlphaFoldDB" id="A0AAQ3Q8U1"/>
<evidence type="ECO:0000259" key="6">
    <source>
        <dbReference type="PROSITE" id="PS51294"/>
    </source>
</evidence>
<feature type="region of interest" description="Disordered" evidence="5">
    <location>
        <begin position="36"/>
        <end position="67"/>
    </location>
</feature>
<feature type="domain" description="HTH myb-type" evidence="6">
    <location>
        <begin position="190"/>
        <end position="237"/>
    </location>
</feature>
<dbReference type="GO" id="GO:0003677">
    <property type="term" value="F:DNA binding"/>
    <property type="evidence" value="ECO:0007669"/>
    <property type="project" value="UniProtKB-KW"/>
</dbReference>
<dbReference type="CDD" id="cd00167">
    <property type="entry name" value="SANT"/>
    <property type="match status" value="1"/>
</dbReference>
<dbReference type="SUPFAM" id="SSF46689">
    <property type="entry name" value="Homeodomain-like"/>
    <property type="match status" value="1"/>
</dbReference>
<keyword evidence="4" id="KW-0539">Nucleus</keyword>
<reference evidence="7 8" key="1">
    <citation type="submission" date="2023-10" db="EMBL/GenBank/DDBJ databases">
        <title>Chromosome-scale genome assembly provides insights into flower coloration mechanisms of Canna indica.</title>
        <authorList>
            <person name="Li C."/>
        </authorList>
    </citation>
    <scope>NUCLEOTIDE SEQUENCE [LARGE SCALE GENOMIC DNA]</scope>
    <source>
        <tissue evidence="7">Flower</tissue>
    </source>
</reference>
<evidence type="ECO:0000313" key="8">
    <source>
        <dbReference type="Proteomes" id="UP001327560"/>
    </source>
</evidence>
<evidence type="ECO:0000256" key="4">
    <source>
        <dbReference type="ARBA" id="ARBA00023242"/>
    </source>
</evidence>
<dbReference type="PANTHER" id="PTHR12802">
    <property type="entry name" value="SWI/SNF COMPLEX-RELATED"/>
    <property type="match status" value="1"/>
</dbReference>
<evidence type="ECO:0000256" key="5">
    <source>
        <dbReference type="SAM" id="MobiDB-lite"/>
    </source>
</evidence>
<keyword evidence="1" id="KW-0805">Transcription regulation</keyword>
<evidence type="ECO:0000256" key="3">
    <source>
        <dbReference type="ARBA" id="ARBA00023163"/>
    </source>
</evidence>
<keyword evidence="2" id="KW-0238">DNA-binding</keyword>
<dbReference type="InterPro" id="IPR006447">
    <property type="entry name" value="Myb_dom_plants"/>
</dbReference>
<protein>
    <submittedName>
        <fullName evidence="7">Protein REVEILLE 8-like isoform X1</fullName>
    </submittedName>
</protein>
<evidence type="ECO:0000313" key="7">
    <source>
        <dbReference type="EMBL" id="WOL00676.1"/>
    </source>
</evidence>
<dbReference type="PROSITE" id="PS51294">
    <property type="entry name" value="HTH_MYB"/>
    <property type="match status" value="1"/>
</dbReference>
<dbReference type="NCBIfam" id="TIGR01557">
    <property type="entry name" value="myb_SHAQKYF"/>
    <property type="match status" value="1"/>
</dbReference>
<feature type="region of interest" description="Disordered" evidence="5">
    <location>
        <begin position="159"/>
        <end position="186"/>
    </location>
</feature>
<dbReference type="PANTHER" id="PTHR12802:SF146">
    <property type="entry name" value="PROTEIN REVEILLE 3"/>
    <property type="match status" value="1"/>
</dbReference>
<keyword evidence="8" id="KW-1185">Reference proteome</keyword>
<feature type="compositionally biased region" description="Polar residues" evidence="5">
    <location>
        <begin position="160"/>
        <end position="170"/>
    </location>
</feature>
<dbReference type="Pfam" id="PF24904">
    <property type="entry name" value="RVE6"/>
    <property type="match status" value="1"/>
</dbReference>
<dbReference type="Proteomes" id="UP001327560">
    <property type="component" value="Chromosome 3"/>
</dbReference>
<dbReference type="Gene3D" id="1.10.10.60">
    <property type="entry name" value="Homeodomain-like"/>
    <property type="match status" value="1"/>
</dbReference>
<evidence type="ECO:0000256" key="1">
    <source>
        <dbReference type="ARBA" id="ARBA00023015"/>
    </source>
</evidence>
<dbReference type="Pfam" id="PF00249">
    <property type="entry name" value="Myb_DNA-binding"/>
    <property type="match status" value="1"/>
</dbReference>
<dbReference type="SMART" id="SM00717">
    <property type="entry name" value="SANT"/>
    <property type="match status" value="1"/>
</dbReference>